<sequence>MRGYYVPSSRIVFIIIGVLFLLEQVSAYIHGTLCVSGVYFSYETYFEGSIQDVEDYPGLVVYQEGVNLTQVLQPNDLLTTDLDGSVDVTTNFKVGKHTCTLYGQWSSQGGNGPVNQPHVTKITCSHRAWTITSSDTGYTSLIVIGNLNPPNPMDYYGSFYNLYGKYCGSY</sequence>
<proteinExistence type="predicted"/>
<reference evidence="2" key="1">
    <citation type="journal article" date="2024" name="Front. Bioeng. Biotechnol.">
        <title>Genome-scale model development and genomic sequencing of the oleaginous clade Lipomyces.</title>
        <authorList>
            <person name="Czajka J.J."/>
            <person name="Han Y."/>
            <person name="Kim J."/>
            <person name="Mondo S.J."/>
            <person name="Hofstad B.A."/>
            <person name="Robles A."/>
            <person name="Haridas S."/>
            <person name="Riley R."/>
            <person name="LaButti K."/>
            <person name="Pangilinan J."/>
            <person name="Andreopoulos W."/>
            <person name="Lipzen A."/>
            <person name="Yan J."/>
            <person name="Wang M."/>
            <person name="Ng V."/>
            <person name="Grigoriev I.V."/>
            <person name="Spatafora J.W."/>
            <person name="Magnuson J.K."/>
            <person name="Baker S.E."/>
            <person name="Pomraning K.R."/>
        </authorList>
    </citation>
    <scope>NUCLEOTIDE SEQUENCE [LARGE SCALE GENOMIC DNA]</scope>
    <source>
        <strain evidence="2">CBS 7786</strain>
    </source>
</reference>
<dbReference type="EMBL" id="MU971491">
    <property type="protein sequence ID" value="KAK9234290.1"/>
    <property type="molecule type" value="Genomic_DNA"/>
</dbReference>
<protein>
    <submittedName>
        <fullName evidence="1">Uncharacterized protein</fullName>
    </submittedName>
</protein>
<keyword evidence="2" id="KW-1185">Reference proteome</keyword>
<dbReference type="Proteomes" id="UP001433508">
    <property type="component" value="Unassembled WGS sequence"/>
</dbReference>
<name>A0ACC3SSP4_LIPKO</name>
<evidence type="ECO:0000313" key="2">
    <source>
        <dbReference type="Proteomes" id="UP001433508"/>
    </source>
</evidence>
<comment type="caution">
    <text evidence="1">The sequence shown here is derived from an EMBL/GenBank/DDBJ whole genome shotgun (WGS) entry which is preliminary data.</text>
</comment>
<gene>
    <name evidence="1" type="ORF">V1525DRAFT_67387</name>
</gene>
<organism evidence="1 2">
    <name type="scientific">Lipomyces kononenkoae</name>
    <name type="common">Yeast</name>
    <dbReference type="NCBI Taxonomy" id="34357"/>
    <lineage>
        <taxon>Eukaryota</taxon>
        <taxon>Fungi</taxon>
        <taxon>Dikarya</taxon>
        <taxon>Ascomycota</taxon>
        <taxon>Saccharomycotina</taxon>
        <taxon>Lipomycetes</taxon>
        <taxon>Lipomycetales</taxon>
        <taxon>Lipomycetaceae</taxon>
        <taxon>Lipomyces</taxon>
    </lineage>
</organism>
<evidence type="ECO:0000313" key="1">
    <source>
        <dbReference type="EMBL" id="KAK9234290.1"/>
    </source>
</evidence>
<accession>A0ACC3SSP4</accession>